<dbReference type="KEGG" id="afj:AFERRID_20410"/>
<evidence type="ECO:0000313" key="1">
    <source>
        <dbReference type="EMBL" id="BBF65823.1"/>
    </source>
</evidence>
<accession>A0A2Z6INH6</accession>
<organism evidence="1 2">
    <name type="scientific">Acidithiobacillus ferridurans</name>
    <dbReference type="NCBI Taxonomy" id="1232575"/>
    <lineage>
        <taxon>Bacteria</taxon>
        <taxon>Pseudomonadati</taxon>
        <taxon>Pseudomonadota</taxon>
        <taxon>Acidithiobacillia</taxon>
        <taxon>Acidithiobacillales</taxon>
        <taxon>Acidithiobacillaceae</taxon>
        <taxon>Acidithiobacillus</taxon>
    </lineage>
</organism>
<reference evidence="1 2" key="1">
    <citation type="journal article" date="2018" name="Microbiol. Resour. Announc.">
        <title>Complete Genome Sequence of Acidithiobacillus ferridurans JCM 18981.</title>
        <authorList>
            <person name="Miyauchi T."/>
            <person name="Kouzuma A."/>
            <person name="Abe T."/>
            <person name="Watanabe K."/>
        </authorList>
    </citation>
    <scope>NUCLEOTIDE SEQUENCE [LARGE SCALE GENOMIC DNA]</scope>
    <source>
        <strain evidence="2">ATCC 33020 / DSM 29468 / JCM 18981 / 11Fe</strain>
    </source>
</reference>
<sequence>MKPLRNQTVKLFCRNLTTSRLAKYGSVALSLFVFVGYQILTYRGISSAHPGGLVVVSTFAPVIIVFLFISWRMRYRVIGLISVIAGCMALWHYQTILVHYLNWTYLIQRSGIFALFAMVFGVTLLPGRTPMISRIADLVHGPLSEQVARYTRHVTMAWTFLFATMTALPPIIFIFSPHQLLFILTNTISLTLVVSMLLVEYIVRCCTIPAGERSGMVEGLRAYFHYSSKSAMSKQQSRNNKPSPLR</sequence>
<proteinExistence type="predicted"/>
<evidence type="ECO:0000313" key="2">
    <source>
        <dbReference type="Proteomes" id="UP000280188"/>
    </source>
</evidence>
<keyword evidence="2" id="KW-1185">Reference proteome</keyword>
<gene>
    <name evidence="1" type="ORF">AFERRID_20410</name>
</gene>
<dbReference type="Proteomes" id="UP000280188">
    <property type="component" value="Chromosome"/>
</dbReference>
<name>A0A2Z6INH6_ACIFI</name>
<dbReference type="AlphaFoldDB" id="A0A2Z6INH6"/>
<protein>
    <submittedName>
        <fullName evidence="1">Uncharacterized protein</fullName>
    </submittedName>
</protein>
<dbReference type="EMBL" id="AP018795">
    <property type="protein sequence ID" value="BBF65823.1"/>
    <property type="molecule type" value="Genomic_DNA"/>
</dbReference>